<organism evidence="2">
    <name type="scientific">Aegilops tauschii</name>
    <name type="common">Tausch's goatgrass</name>
    <name type="synonym">Aegilops squarrosa</name>
    <dbReference type="NCBI Taxonomy" id="37682"/>
    <lineage>
        <taxon>Eukaryota</taxon>
        <taxon>Viridiplantae</taxon>
        <taxon>Streptophyta</taxon>
        <taxon>Embryophyta</taxon>
        <taxon>Tracheophyta</taxon>
        <taxon>Spermatophyta</taxon>
        <taxon>Magnoliopsida</taxon>
        <taxon>Liliopsida</taxon>
        <taxon>Poales</taxon>
        <taxon>Poaceae</taxon>
        <taxon>BOP clade</taxon>
        <taxon>Pooideae</taxon>
        <taxon>Triticodae</taxon>
        <taxon>Triticeae</taxon>
        <taxon>Triticinae</taxon>
        <taxon>Aegilops</taxon>
    </lineage>
</organism>
<feature type="region of interest" description="Disordered" evidence="1">
    <location>
        <begin position="59"/>
        <end position="85"/>
    </location>
</feature>
<evidence type="ECO:0000256" key="1">
    <source>
        <dbReference type="SAM" id="MobiDB-lite"/>
    </source>
</evidence>
<protein>
    <submittedName>
        <fullName evidence="2">Uncharacterized protein</fullName>
    </submittedName>
</protein>
<reference evidence="2" key="1">
    <citation type="submission" date="2015-06" db="UniProtKB">
        <authorList>
            <consortium name="EnsemblPlants"/>
        </authorList>
    </citation>
    <scope>IDENTIFICATION</scope>
</reference>
<evidence type="ECO:0000313" key="2">
    <source>
        <dbReference type="EnsemblPlants" id="EMT18030"/>
    </source>
</evidence>
<accession>R7WDL6</accession>
<name>R7WDL6_AEGTA</name>
<dbReference type="EnsemblPlants" id="EMT18030">
    <property type="protein sequence ID" value="EMT18030"/>
    <property type="gene ID" value="F775_31944"/>
</dbReference>
<proteinExistence type="predicted"/>
<dbReference type="AlphaFoldDB" id="R7WDL6"/>
<sequence length="237" mass="26427">MSHADRVVRIVGSHGEVGRHMRTRLVRPSLWSRNDRSMDIVIMVTLSQCIIFGSHIPQGAPSSDSMSDDLRNKRRNNPAEEFGEEEQEKNTFILIGMETPVRIECIIANQLLCMCSSYLVSRHRIYFKILIFIWTNLILGRQRSDKDENGIPDYNDGGSDMDLLMLSAGILNVLEALPYTRATFGTCVGSSLCQCNLHLSADYGELGYWPTGCSTDGENTSQDDVGYYSTNFGPTGG</sequence>